<dbReference type="Proteomes" id="UP001234178">
    <property type="component" value="Unassembled WGS sequence"/>
</dbReference>
<proteinExistence type="predicted"/>
<protein>
    <submittedName>
        <fullName evidence="1">Uncharacterized protein</fullName>
    </submittedName>
</protein>
<evidence type="ECO:0000313" key="2">
    <source>
        <dbReference type="Proteomes" id="UP001234178"/>
    </source>
</evidence>
<organism evidence="1 2">
    <name type="scientific">Daphnia magna</name>
    <dbReference type="NCBI Taxonomy" id="35525"/>
    <lineage>
        <taxon>Eukaryota</taxon>
        <taxon>Metazoa</taxon>
        <taxon>Ecdysozoa</taxon>
        <taxon>Arthropoda</taxon>
        <taxon>Crustacea</taxon>
        <taxon>Branchiopoda</taxon>
        <taxon>Diplostraca</taxon>
        <taxon>Cladocera</taxon>
        <taxon>Anomopoda</taxon>
        <taxon>Daphniidae</taxon>
        <taxon>Daphnia</taxon>
    </lineage>
</organism>
<name>A0ABR0B7L1_9CRUS</name>
<gene>
    <name evidence="1" type="ORF">OUZ56_029708</name>
</gene>
<comment type="caution">
    <text evidence="1">The sequence shown here is derived from an EMBL/GenBank/DDBJ whole genome shotgun (WGS) entry which is preliminary data.</text>
</comment>
<keyword evidence="2" id="KW-1185">Reference proteome</keyword>
<dbReference type="EMBL" id="JAOYFB010000040">
    <property type="protein sequence ID" value="KAK4037677.1"/>
    <property type="molecule type" value="Genomic_DNA"/>
</dbReference>
<sequence length="84" mass="10000">MVTSPMSLIIEINRPCVGFNVGKPSREIRYHMESKRLKNEVSQKLKEEQHKLRKLSKMKKNSVKNSHKRLLSPLLTTFWRKCYD</sequence>
<reference evidence="1 2" key="1">
    <citation type="journal article" date="2023" name="Nucleic Acids Res.">
        <title>The hologenome of Daphnia magna reveals possible DNA methylation and microbiome-mediated evolution of the host genome.</title>
        <authorList>
            <person name="Chaturvedi A."/>
            <person name="Li X."/>
            <person name="Dhandapani V."/>
            <person name="Marshall H."/>
            <person name="Kissane S."/>
            <person name="Cuenca-Cambronero M."/>
            <person name="Asole G."/>
            <person name="Calvet F."/>
            <person name="Ruiz-Romero M."/>
            <person name="Marangio P."/>
            <person name="Guigo R."/>
            <person name="Rago D."/>
            <person name="Mirbahai L."/>
            <person name="Eastwood N."/>
            <person name="Colbourne J.K."/>
            <person name="Zhou J."/>
            <person name="Mallon E."/>
            <person name="Orsini L."/>
        </authorList>
    </citation>
    <scope>NUCLEOTIDE SEQUENCE [LARGE SCALE GENOMIC DNA]</scope>
    <source>
        <strain evidence="1">LRV0_1</strain>
    </source>
</reference>
<accession>A0ABR0B7L1</accession>
<evidence type="ECO:0000313" key="1">
    <source>
        <dbReference type="EMBL" id="KAK4037677.1"/>
    </source>
</evidence>